<dbReference type="RefSeq" id="WP_229959092.1">
    <property type="nucleotide sequence ID" value="NZ_JAJJWI010000004.1"/>
</dbReference>
<feature type="transmembrane region" description="Helical" evidence="14">
    <location>
        <begin position="314"/>
        <end position="336"/>
    </location>
</feature>
<dbReference type="PROSITE" id="PS50110">
    <property type="entry name" value="RESPONSE_REGULATORY"/>
    <property type="match status" value="1"/>
</dbReference>
<dbReference type="SMART" id="SM00387">
    <property type="entry name" value="HATPase_c"/>
    <property type="match status" value="1"/>
</dbReference>
<keyword evidence="10" id="KW-0902">Two-component regulatory system</keyword>
<keyword evidence="5 12" id="KW-0597">Phosphoprotein</keyword>
<dbReference type="InterPro" id="IPR003594">
    <property type="entry name" value="HATPase_dom"/>
</dbReference>
<dbReference type="EMBL" id="JBHUHV010000054">
    <property type="protein sequence ID" value="MFD2068692.1"/>
    <property type="molecule type" value="Genomic_DNA"/>
</dbReference>
<evidence type="ECO:0000313" key="17">
    <source>
        <dbReference type="EMBL" id="MFD2068692.1"/>
    </source>
</evidence>
<evidence type="ECO:0000259" key="15">
    <source>
        <dbReference type="PROSITE" id="PS50109"/>
    </source>
</evidence>
<dbReference type="Pfam" id="PF00072">
    <property type="entry name" value="Response_reg"/>
    <property type="match status" value="1"/>
</dbReference>
<dbReference type="InterPro" id="IPR001789">
    <property type="entry name" value="Sig_transdc_resp-reg_receiver"/>
</dbReference>
<name>A0ABW4X260_9BACT</name>
<dbReference type="PROSITE" id="PS50109">
    <property type="entry name" value="HIS_KIN"/>
    <property type="match status" value="1"/>
</dbReference>
<sequence length="882" mass="98031">MRISGDSIKTKVMLGFGLAFSIVVFGVYLTYSSFTQLLSSVEVLSRPNDKLVKLQHTLENMATAESSIRAYTLTSKEEHFKNYLGHLDTIKSQIDSLRLMMYNNSQELAQADSISSLLAEKQASLERYVALKKQQQDNNYSGKAMREIASTATEQPLPIVTTIKQHTTTTITDRLSINQQDSLQKEKAPKAKENKSFFSRIFSKRDKSNEEQNVSPPPVLVPKLSVKQEIEVDTNANRASQVAALSKVRRILYNVQREANRTHEELLAKEMSLLQQDKNIMDQIRKMVHKLERHEVRLAALNAEKARYVAKQTALIMLTVGIVGLAGGIAFILLILRDITRSNSYKLQLIKARKEAVQLARAKEAFVANMSHEIRTPLNVVLGFSEQLTHTQLQPKQQQHLQAIQNAGNHLLHIVNDVLDLSKIEAGKLHIDYAPFNLPQLINEIEEAFKLKARTKGINLVCTVEKTLPAALNGDPMRLKQVLFNLVDNAIKFTDKGQVLVQCKLKSKRRNRVVLAIEVADTGVGIPMERVEHVFGEFNQADTSIIRKYGGTGLGLAISKKLIEMQQGTLSLRSTPGQGTTFSIVLPLHKATGETPQAQVIPESDVQEQQVLLGKRVLVIDDDGYSRTLCEIVLNRWGMHVQLASDGKTALQAVEQQPFDLILTDVQLPGMSGKAVAKAIRRKNETIPIIAVTANILSRNASFFAKTGVSDYLLKPFTEQEMQQKLVKALQHTELATEPPQTTTAVPAPPVPDKPSSLYDLSEMREFTGPDGVALAAVIEVLLADHRQNLKQLQAAVAFQDWSEAGNVAHKMLTAFKHLHAHAVTPALEQLEQLLHQENIETVHLPALVSQLDANVTQVLNALEQELKNLRTSAGTLVQESL</sequence>
<keyword evidence="9 14" id="KW-1133">Transmembrane helix</keyword>
<evidence type="ECO:0000256" key="12">
    <source>
        <dbReference type="PROSITE-ProRule" id="PRU00169"/>
    </source>
</evidence>
<dbReference type="Gene3D" id="1.10.287.130">
    <property type="match status" value="1"/>
</dbReference>
<evidence type="ECO:0000259" key="16">
    <source>
        <dbReference type="PROSITE" id="PS50110"/>
    </source>
</evidence>
<comment type="subcellular location">
    <subcellularLocation>
        <location evidence="2">Cell membrane</location>
        <topology evidence="2">Multi-pass membrane protein</topology>
    </subcellularLocation>
</comment>
<evidence type="ECO:0000256" key="7">
    <source>
        <dbReference type="ARBA" id="ARBA00022741"/>
    </source>
</evidence>
<evidence type="ECO:0000256" key="5">
    <source>
        <dbReference type="ARBA" id="ARBA00022553"/>
    </source>
</evidence>
<evidence type="ECO:0000256" key="4">
    <source>
        <dbReference type="ARBA" id="ARBA00022475"/>
    </source>
</evidence>
<dbReference type="SMART" id="SM00388">
    <property type="entry name" value="HisKA"/>
    <property type="match status" value="1"/>
</dbReference>
<evidence type="ECO:0000256" key="9">
    <source>
        <dbReference type="ARBA" id="ARBA00022989"/>
    </source>
</evidence>
<dbReference type="Pfam" id="PF00512">
    <property type="entry name" value="HisKA"/>
    <property type="match status" value="1"/>
</dbReference>
<dbReference type="PANTHER" id="PTHR45339">
    <property type="entry name" value="HYBRID SIGNAL TRANSDUCTION HISTIDINE KINASE J"/>
    <property type="match status" value="1"/>
</dbReference>
<keyword evidence="4" id="KW-1003">Cell membrane</keyword>
<evidence type="ECO:0000256" key="14">
    <source>
        <dbReference type="SAM" id="Phobius"/>
    </source>
</evidence>
<dbReference type="InterPro" id="IPR007891">
    <property type="entry name" value="CHASE3"/>
</dbReference>
<dbReference type="CDD" id="cd16922">
    <property type="entry name" value="HATPase_EvgS-ArcB-TorS-like"/>
    <property type="match status" value="1"/>
</dbReference>
<dbReference type="SUPFAM" id="SSF55874">
    <property type="entry name" value="ATPase domain of HSP90 chaperone/DNA topoisomerase II/histidine kinase"/>
    <property type="match status" value="1"/>
</dbReference>
<dbReference type="SMART" id="SM00448">
    <property type="entry name" value="REC"/>
    <property type="match status" value="1"/>
</dbReference>
<comment type="caution">
    <text evidence="17">The sequence shown here is derived from an EMBL/GenBank/DDBJ whole genome shotgun (WGS) entry which is preliminary data.</text>
</comment>
<evidence type="ECO:0000256" key="1">
    <source>
        <dbReference type="ARBA" id="ARBA00000085"/>
    </source>
</evidence>
<evidence type="ECO:0000256" key="13">
    <source>
        <dbReference type="SAM" id="Coils"/>
    </source>
</evidence>
<feature type="modified residue" description="4-aspartylphosphate" evidence="12">
    <location>
        <position position="665"/>
    </location>
</feature>
<keyword evidence="8 17" id="KW-0067">ATP-binding</keyword>
<feature type="domain" description="Response regulatory" evidence="16">
    <location>
        <begin position="616"/>
        <end position="730"/>
    </location>
</feature>
<evidence type="ECO:0000313" key="18">
    <source>
        <dbReference type="Proteomes" id="UP001597369"/>
    </source>
</evidence>
<dbReference type="SUPFAM" id="SSF47226">
    <property type="entry name" value="Histidine-containing phosphotransfer domain, HPT domain"/>
    <property type="match status" value="1"/>
</dbReference>
<evidence type="ECO:0000256" key="10">
    <source>
        <dbReference type="ARBA" id="ARBA00023012"/>
    </source>
</evidence>
<keyword evidence="7" id="KW-0547">Nucleotide-binding</keyword>
<dbReference type="InterPro" id="IPR004358">
    <property type="entry name" value="Sig_transdc_His_kin-like_C"/>
</dbReference>
<dbReference type="Pfam" id="PF05227">
    <property type="entry name" value="CHASE3"/>
    <property type="match status" value="1"/>
</dbReference>
<keyword evidence="6 14" id="KW-0812">Transmembrane</keyword>
<dbReference type="InterPro" id="IPR011006">
    <property type="entry name" value="CheY-like_superfamily"/>
</dbReference>
<reference evidence="18" key="1">
    <citation type="journal article" date="2019" name="Int. J. Syst. Evol. Microbiol.">
        <title>The Global Catalogue of Microorganisms (GCM) 10K type strain sequencing project: providing services to taxonomists for standard genome sequencing and annotation.</title>
        <authorList>
            <consortium name="The Broad Institute Genomics Platform"/>
            <consortium name="The Broad Institute Genome Sequencing Center for Infectious Disease"/>
            <person name="Wu L."/>
            <person name="Ma J."/>
        </authorList>
    </citation>
    <scope>NUCLEOTIDE SEQUENCE [LARGE SCALE GENOMIC DNA]</scope>
    <source>
        <strain evidence="18">JCM 16545</strain>
    </source>
</reference>
<feature type="coiled-coil region" evidence="13">
    <location>
        <begin position="853"/>
        <end position="880"/>
    </location>
</feature>
<dbReference type="PRINTS" id="PR00344">
    <property type="entry name" value="BCTRLSENSOR"/>
</dbReference>
<protein>
    <recommendedName>
        <fullName evidence="3">histidine kinase</fullName>
        <ecNumber evidence="3">2.7.13.3</ecNumber>
    </recommendedName>
</protein>
<evidence type="ECO:0000256" key="6">
    <source>
        <dbReference type="ARBA" id="ARBA00022692"/>
    </source>
</evidence>
<dbReference type="Proteomes" id="UP001597369">
    <property type="component" value="Unassembled WGS sequence"/>
</dbReference>
<keyword evidence="13" id="KW-0175">Coiled coil</keyword>
<dbReference type="GO" id="GO:0005524">
    <property type="term" value="F:ATP binding"/>
    <property type="evidence" value="ECO:0007669"/>
    <property type="project" value="UniProtKB-KW"/>
</dbReference>
<keyword evidence="18" id="KW-1185">Reference proteome</keyword>
<accession>A0ABW4X260</accession>
<proteinExistence type="predicted"/>
<dbReference type="Gene3D" id="3.30.565.10">
    <property type="entry name" value="Histidine kinase-like ATPase, C-terminal domain"/>
    <property type="match status" value="1"/>
</dbReference>
<dbReference type="SUPFAM" id="SSF52172">
    <property type="entry name" value="CheY-like"/>
    <property type="match status" value="1"/>
</dbReference>
<organism evidence="17 18">
    <name type="scientific">Pontibacter silvestris</name>
    <dbReference type="NCBI Taxonomy" id="2305183"/>
    <lineage>
        <taxon>Bacteria</taxon>
        <taxon>Pseudomonadati</taxon>
        <taxon>Bacteroidota</taxon>
        <taxon>Cytophagia</taxon>
        <taxon>Cytophagales</taxon>
        <taxon>Hymenobacteraceae</taxon>
        <taxon>Pontibacter</taxon>
    </lineage>
</organism>
<dbReference type="PANTHER" id="PTHR45339:SF1">
    <property type="entry name" value="HYBRID SIGNAL TRANSDUCTION HISTIDINE KINASE J"/>
    <property type="match status" value="1"/>
</dbReference>
<dbReference type="EC" id="2.7.13.3" evidence="3"/>
<dbReference type="InterPro" id="IPR036890">
    <property type="entry name" value="HATPase_C_sf"/>
</dbReference>
<dbReference type="CDD" id="cd17546">
    <property type="entry name" value="REC_hyHK_CKI1_RcsC-like"/>
    <property type="match status" value="1"/>
</dbReference>
<comment type="catalytic activity">
    <reaction evidence="1">
        <text>ATP + protein L-histidine = ADP + protein N-phospho-L-histidine.</text>
        <dbReference type="EC" id="2.7.13.3"/>
    </reaction>
</comment>
<dbReference type="SUPFAM" id="SSF47384">
    <property type="entry name" value="Homodimeric domain of signal transducing histidine kinase"/>
    <property type="match status" value="1"/>
</dbReference>
<dbReference type="Gene3D" id="1.20.120.160">
    <property type="entry name" value="HPT domain"/>
    <property type="match status" value="1"/>
</dbReference>
<evidence type="ECO:0000256" key="11">
    <source>
        <dbReference type="ARBA" id="ARBA00023136"/>
    </source>
</evidence>
<evidence type="ECO:0000256" key="3">
    <source>
        <dbReference type="ARBA" id="ARBA00012438"/>
    </source>
</evidence>
<keyword evidence="11 14" id="KW-0472">Membrane</keyword>
<dbReference type="InterPro" id="IPR003661">
    <property type="entry name" value="HisK_dim/P_dom"/>
</dbReference>
<evidence type="ECO:0000256" key="8">
    <source>
        <dbReference type="ARBA" id="ARBA00022840"/>
    </source>
</evidence>
<dbReference type="InterPro" id="IPR036097">
    <property type="entry name" value="HisK_dim/P_sf"/>
</dbReference>
<dbReference type="Pfam" id="PF02518">
    <property type="entry name" value="HATPase_c"/>
    <property type="match status" value="1"/>
</dbReference>
<gene>
    <name evidence="17" type="ORF">ACFSKU_17515</name>
</gene>
<dbReference type="CDD" id="cd00082">
    <property type="entry name" value="HisKA"/>
    <property type="match status" value="1"/>
</dbReference>
<dbReference type="Gene3D" id="3.40.50.2300">
    <property type="match status" value="1"/>
</dbReference>
<evidence type="ECO:0000256" key="2">
    <source>
        <dbReference type="ARBA" id="ARBA00004651"/>
    </source>
</evidence>
<feature type="transmembrane region" description="Helical" evidence="14">
    <location>
        <begin position="12"/>
        <end position="31"/>
    </location>
</feature>
<feature type="domain" description="Histidine kinase" evidence="15">
    <location>
        <begin position="369"/>
        <end position="590"/>
    </location>
</feature>
<feature type="coiled-coil region" evidence="13">
    <location>
        <begin position="284"/>
        <end position="311"/>
    </location>
</feature>
<dbReference type="InterPro" id="IPR005467">
    <property type="entry name" value="His_kinase_dom"/>
</dbReference>
<dbReference type="InterPro" id="IPR036641">
    <property type="entry name" value="HPT_dom_sf"/>
</dbReference>